<sequence>MPGKTRKPPPPSGLGTAGRRLWRDVLAERTLERHQLPLLTEASHTADAADWLASVADDPEVSTSERRLCHAEAARQRTLLARLLDQLAPLDAPVPPPAQGGKLAQLRAIHGDRPRGGWPA</sequence>
<feature type="region of interest" description="Disordered" evidence="1">
    <location>
        <begin position="1"/>
        <end position="20"/>
    </location>
</feature>
<accession>A0A1I7CC06</accession>
<proteinExistence type="predicted"/>
<dbReference type="Proteomes" id="UP000199546">
    <property type="component" value="Unassembled WGS sequence"/>
</dbReference>
<reference evidence="3" key="1">
    <citation type="submission" date="2016-10" db="EMBL/GenBank/DDBJ databases">
        <authorList>
            <person name="Varghese N."/>
            <person name="Submissions S."/>
        </authorList>
    </citation>
    <scope>NUCLEOTIDE SEQUENCE [LARGE SCALE GENOMIC DNA]</scope>
    <source>
        <strain evidence="3">DSM 46136</strain>
    </source>
</reference>
<evidence type="ECO:0000313" key="2">
    <source>
        <dbReference type="EMBL" id="SFT96946.1"/>
    </source>
</evidence>
<name>A0A1I7CC06_9ACTN</name>
<evidence type="ECO:0000256" key="1">
    <source>
        <dbReference type="SAM" id="MobiDB-lite"/>
    </source>
</evidence>
<dbReference type="EMBL" id="FPBA01000020">
    <property type="protein sequence ID" value="SFT96946.1"/>
    <property type="molecule type" value="Genomic_DNA"/>
</dbReference>
<dbReference type="AlphaFoldDB" id="A0A1I7CC06"/>
<organism evidence="2 3">
    <name type="scientific">Geodermatophilus amargosae</name>
    <dbReference type="NCBI Taxonomy" id="1296565"/>
    <lineage>
        <taxon>Bacteria</taxon>
        <taxon>Bacillati</taxon>
        <taxon>Actinomycetota</taxon>
        <taxon>Actinomycetes</taxon>
        <taxon>Geodermatophilales</taxon>
        <taxon>Geodermatophilaceae</taxon>
        <taxon>Geodermatophilus</taxon>
    </lineage>
</organism>
<keyword evidence="3" id="KW-1185">Reference proteome</keyword>
<dbReference type="STRING" id="1296565.SAMN05660657_04301"/>
<gene>
    <name evidence="2" type="ORF">SAMN05660657_04301</name>
</gene>
<protein>
    <submittedName>
        <fullName evidence="2">Uncharacterized protein</fullName>
    </submittedName>
</protein>
<evidence type="ECO:0000313" key="3">
    <source>
        <dbReference type="Proteomes" id="UP000199546"/>
    </source>
</evidence>